<proteinExistence type="inferred from homology"/>
<dbReference type="PROSITE" id="PS51762">
    <property type="entry name" value="GH16_2"/>
    <property type="match status" value="1"/>
</dbReference>
<dbReference type="SUPFAM" id="SSF49899">
    <property type="entry name" value="Concanavalin A-like lectins/glucanases"/>
    <property type="match status" value="1"/>
</dbReference>
<keyword evidence="3" id="KW-0378">Hydrolase</keyword>
<protein>
    <submittedName>
        <fullName evidence="3">Glycoside hydrolase family 16 protein</fullName>
    </submittedName>
</protein>
<reference evidence="4" key="1">
    <citation type="journal article" date="2019" name="Int. J. Syst. Evol. Microbiol.">
        <title>The Global Catalogue of Microorganisms (GCM) 10K type strain sequencing project: providing services to taxonomists for standard genome sequencing and annotation.</title>
        <authorList>
            <consortium name="The Broad Institute Genomics Platform"/>
            <consortium name="The Broad Institute Genome Sequencing Center for Infectious Disease"/>
            <person name="Wu L."/>
            <person name="Ma J."/>
        </authorList>
    </citation>
    <scope>NUCLEOTIDE SEQUENCE [LARGE SCALE GENOMIC DNA]</scope>
    <source>
        <strain evidence="4">CCUG 53762</strain>
    </source>
</reference>
<evidence type="ECO:0000313" key="4">
    <source>
        <dbReference type="Proteomes" id="UP001597118"/>
    </source>
</evidence>
<dbReference type="Pfam" id="PF00722">
    <property type="entry name" value="Glyco_hydro_16"/>
    <property type="match status" value="1"/>
</dbReference>
<feature type="domain" description="GH16" evidence="2">
    <location>
        <begin position="6"/>
        <end position="249"/>
    </location>
</feature>
<dbReference type="InterPro" id="IPR000757">
    <property type="entry name" value="Beta-glucanase-like"/>
</dbReference>
<gene>
    <name evidence="3" type="ORF">ACFSAH_04740</name>
</gene>
<comment type="caution">
    <text evidence="3">The sequence shown here is derived from an EMBL/GenBank/DDBJ whole genome shotgun (WGS) entry which is preliminary data.</text>
</comment>
<evidence type="ECO:0000313" key="3">
    <source>
        <dbReference type="EMBL" id="MFD1629172.1"/>
    </source>
</evidence>
<dbReference type="GO" id="GO:0016787">
    <property type="term" value="F:hydrolase activity"/>
    <property type="evidence" value="ECO:0007669"/>
    <property type="project" value="UniProtKB-KW"/>
</dbReference>
<name>A0ABW4I9T2_9SPHI</name>
<dbReference type="RefSeq" id="WP_379661552.1">
    <property type="nucleotide sequence ID" value="NZ_JBHUDG010000003.1"/>
</dbReference>
<dbReference type="Proteomes" id="UP001597118">
    <property type="component" value="Unassembled WGS sequence"/>
</dbReference>
<accession>A0ABW4I9T2</accession>
<dbReference type="InterPro" id="IPR013320">
    <property type="entry name" value="ConA-like_dom_sf"/>
</dbReference>
<evidence type="ECO:0000256" key="1">
    <source>
        <dbReference type="ARBA" id="ARBA00006865"/>
    </source>
</evidence>
<organism evidence="3 4">
    <name type="scientific">Pseudopedobacter beijingensis</name>
    <dbReference type="NCBI Taxonomy" id="1207056"/>
    <lineage>
        <taxon>Bacteria</taxon>
        <taxon>Pseudomonadati</taxon>
        <taxon>Bacteroidota</taxon>
        <taxon>Sphingobacteriia</taxon>
        <taxon>Sphingobacteriales</taxon>
        <taxon>Sphingobacteriaceae</taxon>
        <taxon>Pseudopedobacter</taxon>
    </lineage>
</organism>
<sequence length="259" mass="29904">MLLLCVYFPVRVFSQVLFDDFKSTTIDTAVWKLANEKWGPGLHGGVVPSNVFISDGKLVIRAHGNDYKGHIQGHGQPTRVGGAIFTKEAFASGSFEIRAKICPQPGALSAFWTFYYKNDSYNHEIDFEFPGHNQLPNTPDSSRLDWGLLTNWRGIGKGQYITVDKYFGNQTDGNYHLYRFDWHTGGNNEKPRIEWYYDNKLIHSSFENIPNHASNYWIGVWFPIWIKPADFDTDYLYVDWVKITPFHEPNDLKTPLKQQ</sequence>
<dbReference type="Gene3D" id="2.60.120.200">
    <property type="match status" value="1"/>
</dbReference>
<comment type="similarity">
    <text evidence="1">Belongs to the glycosyl hydrolase 16 family.</text>
</comment>
<evidence type="ECO:0000259" key="2">
    <source>
        <dbReference type="PROSITE" id="PS51762"/>
    </source>
</evidence>
<keyword evidence="4" id="KW-1185">Reference proteome</keyword>
<dbReference type="CDD" id="cd00413">
    <property type="entry name" value="Glyco_hydrolase_16"/>
    <property type="match status" value="1"/>
</dbReference>
<dbReference type="EMBL" id="JBHUDG010000003">
    <property type="protein sequence ID" value="MFD1629172.1"/>
    <property type="molecule type" value="Genomic_DNA"/>
</dbReference>